<evidence type="ECO:0000313" key="1">
    <source>
        <dbReference type="EMBL" id="MEI5993411.1"/>
    </source>
</evidence>
<comment type="caution">
    <text evidence="2">The sequence shown here is derived from an EMBL/GenBank/DDBJ whole genome shotgun (WGS) entry which is preliminary data.</text>
</comment>
<name>A0A242CDC2_9ENTE</name>
<sequence>MVASLGVLGIFILGFAFHSEASELTDIPLTDKHMVEVAKNINENYDTSNMTTEELDKLTIQLLIEQSRIRASNVFGISLNSKEKELAKQYPSQAVNCFFMQIWQVMQQVKPLKSKLQIGTDQMAMRCSISTGTC</sequence>
<dbReference type="AlphaFoldDB" id="A0A242CDC2"/>
<protein>
    <submittedName>
        <fullName evidence="2">Uncharacterized protein</fullName>
    </submittedName>
</protein>
<dbReference type="EMBL" id="NGLE02000001">
    <property type="protein sequence ID" value="MEI5993411.1"/>
    <property type="molecule type" value="Genomic_DNA"/>
</dbReference>
<evidence type="ECO:0000313" key="3">
    <source>
        <dbReference type="Proteomes" id="UP000195139"/>
    </source>
</evidence>
<dbReference type="EMBL" id="NGLE01000003">
    <property type="protein sequence ID" value="OTO08206.1"/>
    <property type="molecule type" value="Genomic_DNA"/>
</dbReference>
<dbReference type="RefSeq" id="WP_086331346.1">
    <property type="nucleotide sequence ID" value="NZ_NGLE02000001.1"/>
</dbReference>
<organism evidence="2">
    <name type="scientific">Candidatus Enterococcus mansonii</name>
    <dbReference type="NCBI Taxonomy" id="1834181"/>
    <lineage>
        <taxon>Bacteria</taxon>
        <taxon>Bacillati</taxon>
        <taxon>Bacillota</taxon>
        <taxon>Bacilli</taxon>
        <taxon>Lactobacillales</taxon>
        <taxon>Enterococcaceae</taxon>
        <taxon>Enterococcus</taxon>
    </lineage>
</organism>
<gene>
    <name evidence="1" type="ORF">A5880_000958</name>
    <name evidence="2" type="ORF">A5880_002476</name>
</gene>
<keyword evidence="3" id="KW-1185">Reference proteome</keyword>
<dbReference type="STRING" id="1834181.A5880_002476"/>
<reference evidence="2" key="1">
    <citation type="submission" date="2017-05" db="EMBL/GenBank/DDBJ databases">
        <title>The Genome Sequence of Enterococcus sp. 4G2_DIV0659.</title>
        <authorList>
            <consortium name="The Broad Institute Genomics Platform"/>
            <consortium name="The Broad Institute Genomic Center for Infectious Diseases"/>
            <person name="Earl A."/>
            <person name="Manson A."/>
            <person name="Schwartman J."/>
            <person name="Gilmore M."/>
            <person name="Abouelleil A."/>
            <person name="Cao P."/>
            <person name="Chapman S."/>
            <person name="Cusick C."/>
            <person name="Shea T."/>
            <person name="Young S."/>
            <person name="Neafsey D."/>
            <person name="Nusbaum C."/>
            <person name="Birren B."/>
        </authorList>
    </citation>
    <scope>NUCLEOTIDE SEQUENCE [LARGE SCALE GENOMIC DNA]</scope>
    <source>
        <strain evidence="2">4G2_DIV0659</strain>
    </source>
</reference>
<accession>A0A242CDC2</accession>
<evidence type="ECO:0000313" key="2">
    <source>
        <dbReference type="EMBL" id="OTO08206.1"/>
    </source>
</evidence>
<reference evidence="1 3" key="2">
    <citation type="submission" date="2018-07" db="EMBL/GenBank/DDBJ databases">
        <title>The Genome Sequence of Enterococcus sp. DIV0659b.</title>
        <authorList>
            <consortium name="The Broad Institute Genomics Platform"/>
            <consortium name="The Broad Institute Genomic Center for Infectious Diseases"/>
            <person name="Earl A."/>
            <person name="Manson A."/>
            <person name="Schwartman J."/>
            <person name="Gilmore M."/>
            <person name="Abouelleil A."/>
            <person name="Cao P."/>
            <person name="Chapman S."/>
            <person name="Cusick C."/>
            <person name="Shea T."/>
            <person name="Young S."/>
            <person name="Neafsey D."/>
            <person name="Nusbaum C."/>
            <person name="Birren B."/>
        </authorList>
    </citation>
    <scope>NUCLEOTIDE SEQUENCE [LARGE SCALE GENOMIC DNA]</scope>
    <source>
        <strain evidence="1 3">4G2_DIV0659</strain>
    </source>
</reference>
<proteinExistence type="predicted"/>
<dbReference type="Proteomes" id="UP000195139">
    <property type="component" value="Unassembled WGS sequence"/>
</dbReference>